<evidence type="ECO:0000313" key="2">
    <source>
        <dbReference type="EMBL" id="CAD2141909.1"/>
    </source>
</evidence>
<gene>
    <name evidence="2" type="ORF">MENT_LOCUS7026</name>
</gene>
<comment type="caution">
    <text evidence="2">The sequence shown here is derived from an EMBL/GenBank/DDBJ whole genome shotgun (WGS) entry which is preliminary data.</text>
</comment>
<feature type="compositionally biased region" description="Basic and acidic residues" evidence="1">
    <location>
        <begin position="170"/>
        <end position="191"/>
    </location>
</feature>
<feature type="compositionally biased region" description="Basic and acidic residues" evidence="1">
    <location>
        <begin position="222"/>
        <end position="237"/>
    </location>
</feature>
<name>A0A6V7U116_MELEN</name>
<evidence type="ECO:0000256" key="1">
    <source>
        <dbReference type="SAM" id="MobiDB-lite"/>
    </source>
</evidence>
<feature type="compositionally biased region" description="Polar residues" evidence="1">
    <location>
        <begin position="158"/>
        <end position="169"/>
    </location>
</feature>
<proteinExistence type="predicted"/>
<accession>A0A6V7U116</accession>
<feature type="region of interest" description="Disordered" evidence="1">
    <location>
        <begin position="121"/>
        <end position="260"/>
    </location>
</feature>
<sequence length="485" mass="55092">MSNNFFVFLPSNVSDYLDNQPNKFRVHLPKPIYFNGDWVCGLHSISYPYSWPSTIGTLDDQWIKINFFDELNKQQVLRVPIPKASHIKVEKLRDFLNSTLEHQSNALDSIFTSKGLVDKPTVLSPPKLDRKKRAAENIRPISPPLQLKVNKKEEKPQKINSPPRTQENINKGKELRSEGKTKENENIDKQIKSGSLSALKSPSVQLNKKDEAHKMNNSSPKPEAKELRNEKERENANKIKIISQDEVPKKSLSPSLPPLKSDELQTIREKKTPASNNVLTILGLAESESEDDAEIENNQTITVEEENLLNKSTRFSIIKYGKKYKGGIKLLKNIIDSIEFQYNVDFGRFRLIFGHPNIIHISFSSQLGYVLGFENPHKVKHNEIAKYGCDLRGGFSSFAVYVKGLTENMIIGNSLSSLLRVVSVAGSNPGEYNEKIYDTPIYARVLPREINEIEIELRTMDNGRLVPFSYGTVLVVLIFKKVINF</sequence>
<feature type="compositionally biased region" description="Polar residues" evidence="1">
    <location>
        <begin position="192"/>
        <end position="206"/>
    </location>
</feature>
<evidence type="ECO:0000313" key="3">
    <source>
        <dbReference type="Proteomes" id="UP000580250"/>
    </source>
</evidence>
<dbReference type="Proteomes" id="UP000580250">
    <property type="component" value="Unassembled WGS sequence"/>
</dbReference>
<protein>
    <submittedName>
        <fullName evidence="2">Uncharacterized protein</fullName>
    </submittedName>
</protein>
<dbReference type="EMBL" id="CAJEWN010000028">
    <property type="protein sequence ID" value="CAD2141909.1"/>
    <property type="molecule type" value="Genomic_DNA"/>
</dbReference>
<dbReference type="AlphaFoldDB" id="A0A6V7U116"/>
<organism evidence="2 3">
    <name type="scientific">Meloidogyne enterolobii</name>
    <name type="common">Root-knot nematode worm</name>
    <name type="synonym">Meloidogyne mayaguensis</name>
    <dbReference type="NCBI Taxonomy" id="390850"/>
    <lineage>
        <taxon>Eukaryota</taxon>
        <taxon>Metazoa</taxon>
        <taxon>Ecdysozoa</taxon>
        <taxon>Nematoda</taxon>
        <taxon>Chromadorea</taxon>
        <taxon>Rhabditida</taxon>
        <taxon>Tylenchina</taxon>
        <taxon>Tylenchomorpha</taxon>
        <taxon>Tylenchoidea</taxon>
        <taxon>Meloidogynidae</taxon>
        <taxon>Meloidogyninae</taxon>
        <taxon>Meloidogyne</taxon>
    </lineage>
</organism>
<reference evidence="2 3" key="1">
    <citation type="submission" date="2020-08" db="EMBL/GenBank/DDBJ databases">
        <authorList>
            <person name="Koutsovoulos G."/>
            <person name="Danchin GJ E."/>
        </authorList>
    </citation>
    <scope>NUCLEOTIDE SEQUENCE [LARGE SCALE GENOMIC DNA]</scope>
</reference>